<dbReference type="Gramene" id="KRH66334">
    <property type="protein sequence ID" value="KRH66334"/>
    <property type="gene ID" value="GLYMA_03G099700"/>
</dbReference>
<evidence type="ECO:0000313" key="1">
    <source>
        <dbReference type="EMBL" id="KRH66334.1"/>
    </source>
</evidence>
<dbReference type="EnsemblPlants" id="KRH66334">
    <property type="protein sequence ID" value="KRH66334"/>
    <property type="gene ID" value="GLYMA_03G099700"/>
</dbReference>
<gene>
    <name evidence="1" type="ORF">GLYMA_03G099700</name>
</gene>
<keyword evidence="3" id="KW-1185">Reference proteome</keyword>
<dbReference type="STRING" id="3847.A0A0R0KH18"/>
<reference evidence="1 2" key="1">
    <citation type="journal article" date="2010" name="Nature">
        <title>Genome sequence of the palaeopolyploid soybean.</title>
        <authorList>
            <person name="Schmutz J."/>
            <person name="Cannon S.B."/>
            <person name="Schlueter J."/>
            <person name="Ma J."/>
            <person name="Mitros T."/>
            <person name="Nelson W."/>
            <person name="Hyten D.L."/>
            <person name="Song Q."/>
            <person name="Thelen J.J."/>
            <person name="Cheng J."/>
            <person name="Xu D."/>
            <person name="Hellsten U."/>
            <person name="May G.D."/>
            <person name="Yu Y."/>
            <person name="Sakurai T."/>
            <person name="Umezawa T."/>
            <person name="Bhattacharyya M.K."/>
            <person name="Sandhu D."/>
            <person name="Valliyodan B."/>
            <person name="Lindquist E."/>
            <person name="Peto M."/>
            <person name="Grant D."/>
            <person name="Shu S."/>
            <person name="Goodstein D."/>
            <person name="Barry K."/>
            <person name="Futrell-Griggs M."/>
            <person name="Abernathy B."/>
            <person name="Du J."/>
            <person name="Tian Z."/>
            <person name="Zhu L."/>
            <person name="Gill N."/>
            <person name="Joshi T."/>
            <person name="Libault M."/>
            <person name="Sethuraman A."/>
            <person name="Zhang X.-C."/>
            <person name="Shinozaki K."/>
            <person name="Nguyen H.T."/>
            <person name="Wing R.A."/>
            <person name="Cregan P."/>
            <person name="Specht J."/>
            <person name="Grimwood J."/>
            <person name="Rokhsar D."/>
            <person name="Stacey G."/>
            <person name="Shoemaker R.C."/>
            <person name="Jackson S.A."/>
        </authorList>
    </citation>
    <scope>NUCLEOTIDE SEQUENCE</scope>
    <source>
        <strain evidence="2">cv. Williams 82</strain>
        <tissue evidence="1">Callus</tissue>
    </source>
</reference>
<dbReference type="InParanoid" id="A0A0R0KH18"/>
<dbReference type="AlphaFoldDB" id="A0A0R0KH18"/>
<evidence type="ECO:0000313" key="2">
    <source>
        <dbReference type="EnsemblPlants" id="KRH66334"/>
    </source>
</evidence>
<dbReference type="Proteomes" id="UP000008827">
    <property type="component" value="Chromosome 3"/>
</dbReference>
<sequence>MEENNVTPPALPPLISWCASFSEMPSKRTWSSPRYLGVASIPASHRSSSSTRSNKAGFLRRPTHASFNHKVSTGSLRPWVSNSFDVVDDTFSQWKQPIVQQALSQIVATATSGAYRSLVHACAGYLSSYSPSHARAACVLIDLCSGVLAPWMTQVIAKSSYYGRGSEIWRRTLIHIIITGLPILVQDF</sequence>
<proteinExistence type="predicted"/>
<organism evidence="1">
    <name type="scientific">Glycine max</name>
    <name type="common">Soybean</name>
    <name type="synonym">Glycine hispida</name>
    <dbReference type="NCBI Taxonomy" id="3847"/>
    <lineage>
        <taxon>Eukaryota</taxon>
        <taxon>Viridiplantae</taxon>
        <taxon>Streptophyta</taxon>
        <taxon>Embryophyta</taxon>
        <taxon>Tracheophyta</taxon>
        <taxon>Spermatophyta</taxon>
        <taxon>Magnoliopsida</taxon>
        <taxon>eudicotyledons</taxon>
        <taxon>Gunneridae</taxon>
        <taxon>Pentapetalae</taxon>
        <taxon>rosids</taxon>
        <taxon>fabids</taxon>
        <taxon>Fabales</taxon>
        <taxon>Fabaceae</taxon>
        <taxon>Papilionoideae</taxon>
        <taxon>50 kb inversion clade</taxon>
        <taxon>NPAAA clade</taxon>
        <taxon>indigoferoid/millettioid clade</taxon>
        <taxon>Phaseoleae</taxon>
        <taxon>Glycine</taxon>
        <taxon>Glycine subgen. Soja</taxon>
    </lineage>
</organism>
<dbReference type="PANTHER" id="PTHR35833">
    <property type="entry name" value="GALACTOSE-BINDING DOMAIN-LIKE, ARMADILLO-TYPE FOLD PROTEIN-RELATED"/>
    <property type="match status" value="1"/>
</dbReference>
<dbReference type="PANTHER" id="PTHR35833:SF1">
    <property type="entry name" value="GALACTOSE-BINDING DOMAIN-CONTAINING PROTEIN"/>
    <property type="match status" value="1"/>
</dbReference>
<reference evidence="1" key="3">
    <citation type="submission" date="2018-07" db="EMBL/GenBank/DDBJ databases">
        <title>WGS assembly of Glycine max.</title>
        <authorList>
            <person name="Schmutz J."/>
            <person name="Cannon S."/>
            <person name="Schlueter J."/>
            <person name="Ma J."/>
            <person name="Mitros T."/>
            <person name="Nelson W."/>
            <person name="Hyten D."/>
            <person name="Song Q."/>
            <person name="Thelen J."/>
            <person name="Cheng J."/>
            <person name="Xu D."/>
            <person name="Hellsten U."/>
            <person name="May G."/>
            <person name="Yu Y."/>
            <person name="Sakurai T."/>
            <person name="Umezawa T."/>
            <person name="Bhattacharyya M."/>
            <person name="Sandhu D."/>
            <person name="Valliyodan B."/>
            <person name="Lindquist E."/>
            <person name="Peto M."/>
            <person name="Grant D."/>
            <person name="Shu S."/>
            <person name="Goodstein D."/>
            <person name="Barry K."/>
            <person name="Futrell-Griggs M."/>
            <person name="Abernathy B."/>
            <person name="Du J."/>
            <person name="Tian Z."/>
            <person name="Zhu L."/>
            <person name="Gill N."/>
            <person name="Joshi T."/>
            <person name="Libault M."/>
            <person name="Sethuraman A."/>
            <person name="Zhang X."/>
            <person name="Shinozaki K."/>
            <person name="Nguyen H."/>
            <person name="Wing R."/>
            <person name="Cregan P."/>
            <person name="Specht J."/>
            <person name="Grimwood J."/>
            <person name="Rokhsar D."/>
            <person name="Stacey G."/>
            <person name="Shoemaker R."/>
            <person name="Jackson S."/>
        </authorList>
    </citation>
    <scope>NUCLEOTIDE SEQUENCE</scope>
    <source>
        <tissue evidence="1">Callus</tissue>
    </source>
</reference>
<dbReference type="EMBL" id="CM000836">
    <property type="protein sequence ID" value="KRH66334.1"/>
    <property type="molecule type" value="Genomic_DNA"/>
</dbReference>
<protein>
    <submittedName>
        <fullName evidence="1 2">Uncharacterized protein</fullName>
    </submittedName>
</protein>
<name>A0A0R0KH18_SOYBN</name>
<evidence type="ECO:0000313" key="3">
    <source>
        <dbReference type="Proteomes" id="UP000008827"/>
    </source>
</evidence>
<accession>A0A0R0KH18</accession>
<reference evidence="2" key="2">
    <citation type="submission" date="2018-02" db="UniProtKB">
        <authorList>
            <consortium name="EnsemblPlants"/>
        </authorList>
    </citation>
    <scope>IDENTIFICATION</scope>
    <source>
        <strain evidence="2">Williams 82</strain>
    </source>
</reference>